<dbReference type="InterPro" id="IPR036291">
    <property type="entry name" value="NAD(P)-bd_dom_sf"/>
</dbReference>
<dbReference type="Pfam" id="PF05368">
    <property type="entry name" value="NmrA"/>
    <property type="match status" value="1"/>
</dbReference>
<dbReference type="PANTHER" id="PTHR42748:SF26">
    <property type="entry name" value="NMRA-LIKE DOMAIN-CONTAINING PROTEIN"/>
    <property type="match status" value="1"/>
</dbReference>
<evidence type="ECO:0000256" key="1">
    <source>
        <dbReference type="ARBA" id="ARBA00006328"/>
    </source>
</evidence>
<dbReference type="PANTHER" id="PTHR42748">
    <property type="entry name" value="NITROGEN METABOLITE REPRESSION PROTEIN NMRA FAMILY MEMBER"/>
    <property type="match status" value="1"/>
</dbReference>
<gene>
    <name evidence="4" type="ORF">SLS63_006637</name>
</gene>
<organism evidence="4 5">
    <name type="scientific">Diaporthe eres</name>
    <name type="common">Phomopsis oblonga</name>
    <dbReference type="NCBI Taxonomy" id="83184"/>
    <lineage>
        <taxon>Eukaryota</taxon>
        <taxon>Fungi</taxon>
        <taxon>Dikarya</taxon>
        <taxon>Ascomycota</taxon>
        <taxon>Pezizomycotina</taxon>
        <taxon>Sordariomycetes</taxon>
        <taxon>Sordariomycetidae</taxon>
        <taxon>Diaporthales</taxon>
        <taxon>Diaporthaceae</taxon>
        <taxon>Diaporthe</taxon>
        <taxon>Diaporthe eres species complex</taxon>
    </lineage>
</organism>
<protein>
    <recommendedName>
        <fullName evidence="3">NmrA-like domain-containing protein</fullName>
    </recommendedName>
</protein>
<dbReference type="Gene3D" id="3.40.50.720">
    <property type="entry name" value="NAD(P)-binding Rossmann-like Domain"/>
    <property type="match status" value="1"/>
</dbReference>
<keyword evidence="2" id="KW-0521">NADP</keyword>
<comment type="similarity">
    <text evidence="1">Belongs to the NmrA-type oxidoreductase family.</text>
</comment>
<reference evidence="4 5" key="1">
    <citation type="submission" date="2024-02" db="EMBL/GenBank/DDBJ databases">
        <title>De novo assembly and annotation of 12 fungi associated with fruit tree decline syndrome in Ontario, Canada.</title>
        <authorList>
            <person name="Sulman M."/>
            <person name="Ellouze W."/>
            <person name="Ilyukhin E."/>
        </authorList>
    </citation>
    <scope>NUCLEOTIDE SEQUENCE [LARGE SCALE GENOMIC DNA]</scope>
    <source>
        <strain evidence="4 5">M169</strain>
    </source>
</reference>
<dbReference type="CDD" id="cd05251">
    <property type="entry name" value="NmrA_like_SDR_a"/>
    <property type="match status" value="1"/>
</dbReference>
<dbReference type="EMBL" id="JAKNSF020000033">
    <property type="protein sequence ID" value="KAK7728408.1"/>
    <property type="molecule type" value="Genomic_DNA"/>
</dbReference>
<name>A0ABR1P7M8_DIAER</name>
<accession>A0ABR1P7M8</accession>
<dbReference type="SUPFAM" id="SSF51735">
    <property type="entry name" value="NAD(P)-binding Rossmann-fold domains"/>
    <property type="match status" value="1"/>
</dbReference>
<dbReference type="InterPro" id="IPR008030">
    <property type="entry name" value="NmrA-like"/>
</dbReference>
<evidence type="ECO:0000259" key="3">
    <source>
        <dbReference type="Pfam" id="PF05368"/>
    </source>
</evidence>
<evidence type="ECO:0000313" key="4">
    <source>
        <dbReference type="EMBL" id="KAK7728408.1"/>
    </source>
</evidence>
<sequence length="357" mass="39783">MFNESSARFEANMSRLVVVVGITGNQGGSVAESFLADANWRVRAITRDPSKPAAQEWAARGVELVTADQDDVDSLTKAFKGAHAIFAMTDYWAPMHDPKVRATAAERGITAEQQCSEMETLRGKNMAVAAAAPEVQETLGRFVYSSLPDSTRLSGGKYTKVWHFDSKAAVENFVRHDPAMVSAGLSQKSSFIHVGVYVDNWRRSPLEIAKDPESDGCYRVQVSDGREKLPFIWISRDTGTLVKKLVEDVPPGARLLGVSKMASYRDYLSIWARVVGKDLAGDQGIKQISPNEWADRVRGDKDHKEHMLETWAFAHEFGYDGGDPEMLYPKDIGAEDLLTSIEEYVRWEDWSPLFKQS</sequence>
<dbReference type="Proteomes" id="UP001430848">
    <property type="component" value="Unassembled WGS sequence"/>
</dbReference>
<dbReference type="Gene3D" id="3.90.25.10">
    <property type="entry name" value="UDP-galactose 4-epimerase, domain 1"/>
    <property type="match status" value="1"/>
</dbReference>
<evidence type="ECO:0000313" key="5">
    <source>
        <dbReference type="Proteomes" id="UP001430848"/>
    </source>
</evidence>
<feature type="domain" description="NmrA-like" evidence="3">
    <location>
        <begin position="14"/>
        <end position="321"/>
    </location>
</feature>
<dbReference type="InterPro" id="IPR051164">
    <property type="entry name" value="NmrA-like_oxidored"/>
</dbReference>
<proteinExistence type="inferred from homology"/>
<evidence type="ECO:0000256" key="2">
    <source>
        <dbReference type="ARBA" id="ARBA00022857"/>
    </source>
</evidence>
<keyword evidence="5" id="KW-1185">Reference proteome</keyword>
<comment type="caution">
    <text evidence="4">The sequence shown here is derived from an EMBL/GenBank/DDBJ whole genome shotgun (WGS) entry which is preliminary data.</text>
</comment>